<dbReference type="Proteomes" id="UP000178380">
    <property type="component" value="Unassembled WGS sequence"/>
</dbReference>
<proteinExistence type="predicted"/>
<evidence type="ECO:0000313" key="2">
    <source>
        <dbReference type="Proteomes" id="UP000178380"/>
    </source>
</evidence>
<organism evidence="1 2">
    <name type="scientific">Candidatus Staskawiczbacteria bacterium RIFCSPHIGHO2_02_FULL_34_10</name>
    <dbReference type="NCBI Taxonomy" id="1802205"/>
    <lineage>
        <taxon>Bacteria</taxon>
        <taxon>Candidatus Staskawicziibacteriota</taxon>
    </lineage>
</organism>
<sequence>MEALLLDRYRTYTWIHFHHQVICTKMLVRFLIEKALTLKIITKEQFSIENVQKFALRDDIWMWNILRGIESSDQYIQMVQEAVFYRKKKNILSLWKTRPTYHALQEKVAEKARRDNPLGFDKTITYEQYLSSIGNMDTPVLIFDIHFTPVEKNAVYLYSESKKELAGKNLSEVSKLISGLEIIWKDEPQYFVLLIGNNIRQKSEKMKEKWINKTAYFLLNVI</sequence>
<dbReference type="EMBL" id="MHOR01000021">
    <property type="protein sequence ID" value="OGZ66917.1"/>
    <property type="molecule type" value="Genomic_DNA"/>
</dbReference>
<evidence type="ECO:0000313" key="1">
    <source>
        <dbReference type="EMBL" id="OGZ66917.1"/>
    </source>
</evidence>
<protein>
    <submittedName>
        <fullName evidence="1">Uncharacterized protein</fullName>
    </submittedName>
</protein>
<comment type="caution">
    <text evidence="1">The sequence shown here is derived from an EMBL/GenBank/DDBJ whole genome shotgun (WGS) entry which is preliminary data.</text>
</comment>
<accession>A0A1G2HWR9</accession>
<name>A0A1G2HWR9_9BACT</name>
<dbReference type="AlphaFoldDB" id="A0A1G2HWR9"/>
<reference evidence="1 2" key="1">
    <citation type="journal article" date="2016" name="Nat. Commun.">
        <title>Thousands of microbial genomes shed light on interconnected biogeochemical processes in an aquifer system.</title>
        <authorList>
            <person name="Anantharaman K."/>
            <person name="Brown C.T."/>
            <person name="Hug L.A."/>
            <person name="Sharon I."/>
            <person name="Castelle C.J."/>
            <person name="Probst A.J."/>
            <person name="Thomas B.C."/>
            <person name="Singh A."/>
            <person name="Wilkins M.J."/>
            <person name="Karaoz U."/>
            <person name="Brodie E.L."/>
            <person name="Williams K.H."/>
            <person name="Hubbard S.S."/>
            <person name="Banfield J.F."/>
        </authorList>
    </citation>
    <scope>NUCLEOTIDE SEQUENCE [LARGE SCALE GENOMIC DNA]</scope>
</reference>
<gene>
    <name evidence="1" type="ORF">A3C58_00480</name>
</gene>